<sequence>MFQHLQSCNNKLQELILEIGNIDSVVTKTMVESMIHQAVKVKENLKTCSISQINAQIIDNLKLEFKNREVYTALETEYSLYKLDEPHRIATAVSHETSSLKHENDTLKYQLGALTREKDAAVDAFKTSVEFDQYVMALPQERIPALHNFPLAVESTTSSMQKQIDKLHSEIYSRDITIQTYQQNQSIAADAASRAADMVQANLVSTLTTKVSDLEYQLEKSRSEASWQRNLDTLQNGSKSGTSMEHYVIDSINSLYKSTLIAERTGSDGKSLDIRLKSTECDIAGIEVKNNKEVSKPEEYRTFEQVATKLCKEANITIFAFMQFTDNPRFTPIEIIDQISFKIIKLTIFRQDRLLIEAGVSNMITLIVQLHARNIAGDNNDELDKQTDEYIIDTDNAFNIGDAISTRMLDLSKELDQMNKVMRNKCDDIKRIRGIKRKVDKVKSNTVVPKSSVLPT</sequence>
<protein>
    <submittedName>
        <fullName evidence="1">Uncharacterized protein</fullName>
    </submittedName>
</protein>
<evidence type="ECO:0000313" key="1">
    <source>
        <dbReference type="EMBL" id="CAI65430.1"/>
    </source>
</evidence>
<dbReference type="EMBL" id="AJ890364">
    <property type="protein sequence ID" value="CAI65430.1"/>
    <property type="molecule type" value="Genomic_DNA"/>
</dbReference>
<accession>Q4A3C7</accession>
<dbReference type="Proteomes" id="UP000000863">
    <property type="component" value="Segment"/>
</dbReference>
<keyword evidence="2" id="KW-1185">Reference proteome</keyword>
<evidence type="ECO:0000313" key="2">
    <source>
        <dbReference type="Proteomes" id="UP000000863"/>
    </source>
</evidence>
<dbReference type="RefSeq" id="YP_293761.1">
    <property type="nucleotide sequence ID" value="NC_007346.1"/>
</dbReference>
<name>Q4A3C7_EHV8U</name>
<reference evidence="1 2" key="1">
    <citation type="journal article" date="2005" name="Science">
        <title>Complete genome sequence and lytic phase transcription profile of a Coccolithovirus.</title>
        <authorList>
            <person name="Wilson W.H."/>
            <person name="Schroeder D.C."/>
            <person name="Allen M.J."/>
            <person name="Holden M.T.G."/>
            <person name="Parkhill J."/>
            <person name="Barrell B.G."/>
            <person name="Churcher C."/>
            <person name="Hamlin N."/>
            <person name="Mungall K."/>
            <person name="Norbertczak H."/>
            <person name="Quail M.A."/>
            <person name="Price C."/>
            <person name="Rabbinowitsch E."/>
            <person name="Walker D."/>
            <person name="Craigon M."/>
            <person name="Roy D."/>
            <person name="Ghazal P."/>
        </authorList>
    </citation>
    <scope>NUCLEOTIDE SEQUENCE [LARGE SCALE GENOMIC DNA]</scope>
    <source>
        <strain evidence="2">Isolate United Kingdom/English Channel/1999</strain>
    </source>
</reference>
<dbReference type="GeneID" id="3654659"/>
<organismHost>
    <name type="scientific">Emiliania huxleyi</name>
    <name type="common">Coccolithophore</name>
    <name type="synonym">Pontosphaera huxleyi</name>
    <dbReference type="NCBI Taxonomy" id="2903"/>
</organismHost>
<organism evidence="1 2">
    <name type="scientific">Emiliania huxleyi virus 86 (isolate United Kingdom/English Channel/1999)</name>
    <name type="common">EhV-86</name>
    <dbReference type="NCBI Taxonomy" id="654925"/>
    <lineage>
        <taxon>Viruses</taxon>
        <taxon>Varidnaviria</taxon>
        <taxon>Bamfordvirae</taxon>
        <taxon>Nucleocytoviricota</taxon>
        <taxon>Megaviricetes</taxon>
        <taxon>Algavirales</taxon>
        <taxon>Phycodnaviridae</taxon>
        <taxon>Coccolithovirus</taxon>
        <taxon>Coccolithovirus huxleyi</taxon>
        <taxon>Emiliania huxleyi virus 86</taxon>
    </lineage>
</organism>
<dbReference type="KEGG" id="vg:3654659"/>
<gene>
    <name evidence="1" type="ORF">EhV007</name>
</gene>
<proteinExistence type="predicted"/>